<organism evidence="2 3">
    <name type="scientific">Cladonia borealis</name>
    <dbReference type="NCBI Taxonomy" id="184061"/>
    <lineage>
        <taxon>Eukaryota</taxon>
        <taxon>Fungi</taxon>
        <taxon>Dikarya</taxon>
        <taxon>Ascomycota</taxon>
        <taxon>Pezizomycotina</taxon>
        <taxon>Lecanoromycetes</taxon>
        <taxon>OSLEUM clade</taxon>
        <taxon>Lecanoromycetidae</taxon>
        <taxon>Lecanorales</taxon>
        <taxon>Lecanorineae</taxon>
        <taxon>Cladoniaceae</taxon>
        <taxon>Cladonia</taxon>
    </lineage>
</organism>
<evidence type="ECO:0000256" key="1">
    <source>
        <dbReference type="SAM" id="SignalP"/>
    </source>
</evidence>
<feature type="signal peptide" evidence="1">
    <location>
        <begin position="1"/>
        <end position="19"/>
    </location>
</feature>
<sequence>MIFSTLILSLLLGTLQVHACTTIQPVFELPLNATNTVYASTITTTSSIDCGGCSLAVSTFRAVLPGPTNPPQTTTVTDSLTSSISFICLPSATTLTSNSTSSPSVPMPTITSLPPVSSTVQTLINDLFTALLYVELISNGGDSEKLCSVVNPPSLSQIPGIEINGSAIQRQVCAAGALNFYTPDLSPEFIVANQIGVSYLATALFAVQVAGNYAGGTNLSTLCAEIQTTYVNDLFGGYLLGVGTAVKDYVCSAASASPSPSSGFTDTTITPSPAFKLS</sequence>
<gene>
    <name evidence="2" type="ORF">JMJ35_005538</name>
</gene>
<evidence type="ECO:0000313" key="3">
    <source>
        <dbReference type="Proteomes" id="UP001166286"/>
    </source>
</evidence>
<keyword evidence="3" id="KW-1185">Reference proteome</keyword>
<evidence type="ECO:0000313" key="2">
    <source>
        <dbReference type="EMBL" id="KAK0512410.1"/>
    </source>
</evidence>
<keyword evidence="1" id="KW-0732">Signal</keyword>
<name>A0AA39R063_9LECA</name>
<dbReference type="Proteomes" id="UP001166286">
    <property type="component" value="Unassembled WGS sequence"/>
</dbReference>
<accession>A0AA39R063</accession>
<proteinExistence type="predicted"/>
<dbReference type="EMBL" id="JAFEKC020000011">
    <property type="protein sequence ID" value="KAK0512410.1"/>
    <property type="molecule type" value="Genomic_DNA"/>
</dbReference>
<comment type="caution">
    <text evidence="2">The sequence shown here is derived from an EMBL/GenBank/DDBJ whole genome shotgun (WGS) entry which is preliminary data.</text>
</comment>
<feature type="chain" id="PRO_5041324165" evidence="1">
    <location>
        <begin position="20"/>
        <end position="278"/>
    </location>
</feature>
<reference evidence="2" key="1">
    <citation type="submission" date="2023-03" db="EMBL/GenBank/DDBJ databases">
        <title>Complete genome of Cladonia borealis.</title>
        <authorList>
            <person name="Park H."/>
        </authorList>
    </citation>
    <scope>NUCLEOTIDE SEQUENCE</scope>
    <source>
        <strain evidence="2">ANT050790</strain>
    </source>
</reference>
<dbReference type="AlphaFoldDB" id="A0AA39R063"/>
<protein>
    <submittedName>
        <fullName evidence="2">Uncharacterized protein</fullName>
    </submittedName>
</protein>